<sequence>MIDEFRAAFQELIDASVASDTERFPEAVHRVYNLAHHVPAEERELALEALGTLLSGGHTGPGITADLCVVAGALVESGAIPGETGTTVVRLLRTMGQGAAVFLHAWNAAGAGDVPDPDEVTAQAEQTVAEDLGETAATATICWWTIRRHALAAATMLADHRVRAAVRADTALGAELIAISNQLSAALEEFTEMRALLRMTGATSALVLDRATGRAFRVFFEGIGDNFQLHTLLADALVGEQGQGLPGHRPDERWTAAFRDAEPDPAAGPVKGWWNLVALDGSWVWNEGVPADIPTHDGEHVLVLDAQPFPRSWSARRRHPQVNGWLEVDTELGTEEAEQWWARASAPADTASGTFSAFERPAAAAAPPPPAPSAGGEGAAAPGWDRAPEPAAGLTAAAEPAADTAGPAAAGQGSADPPVETPPAPAADAPADGGARSDADSGPWPSAEVTLPGSGPIESGLGPWPGYGHGPREDPAAPEWDRAPDPVPVPSLSGHADAREDEGGEPPEEPDAPAPESEPDPESAPEPQAAATEQIPVLTEEMLRAYDQERASQAEEEPDQGPPGKRILPPLPPGVSKRSGWGPTWR</sequence>
<evidence type="ECO:0000313" key="2">
    <source>
        <dbReference type="EMBL" id="MDA2803933.1"/>
    </source>
</evidence>
<accession>A0ABT4TGV4</accession>
<organism evidence="2 3">
    <name type="scientific">Nocardiopsis suaedae</name>
    <dbReference type="NCBI Taxonomy" id="3018444"/>
    <lineage>
        <taxon>Bacteria</taxon>
        <taxon>Bacillati</taxon>
        <taxon>Actinomycetota</taxon>
        <taxon>Actinomycetes</taxon>
        <taxon>Streptosporangiales</taxon>
        <taxon>Nocardiopsidaceae</taxon>
        <taxon>Nocardiopsis</taxon>
    </lineage>
</organism>
<feature type="compositionally biased region" description="Basic and acidic residues" evidence="1">
    <location>
        <begin position="541"/>
        <end position="553"/>
    </location>
</feature>
<dbReference type="EMBL" id="JAQFWP010000006">
    <property type="protein sequence ID" value="MDA2803933.1"/>
    <property type="molecule type" value="Genomic_DNA"/>
</dbReference>
<feature type="compositionally biased region" description="Low complexity" evidence="1">
    <location>
        <begin position="426"/>
        <end position="443"/>
    </location>
</feature>
<gene>
    <name evidence="2" type="ORF">O4U47_05375</name>
</gene>
<dbReference type="RefSeq" id="WP_270676417.1">
    <property type="nucleotide sequence ID" value="NZ_JAQFWP010000006.1"/>
</dbReference>
<reference evidence="2" key="1">
    <citation type="submission" date="2023-01" db="EMBL/GenBank/DDBJ databases">
        <title>Draft genome sequence of Nocardiopsis sp. LSu2-4 isolated from halophytes.</title>
        <authorList>
            <person name="Duangmal K."/>
            <person name="Chantavorakit T."/>
        </authorList>
    </citation>
    <scope>NUCLEOTIDE SEQUENCE</scope>
    <source>
        <strain evidence="2">LSu2-4</strain>
    </source>
</reference>
<feature type="region of interest" description="Disordered" evidence="1">
    <location>
        <begin position="361"/>
        <end position="586"/>
    </location>
</feature>
<proteinExistence type="predicted"/>
<comment type="caution">
    <text evidence="2">The sequence shown here is derived from an EMBL/GenBank/DDBJ whole genome shotgun (WGS) entry which is preliminary data.</text>
</comment>
<feature type="compositionally biased region" description="Basic and acidic residues" evidence="1">
    <location>
        <begin position="470"/>
        <end position="484"/>
    </location>
</feature>
<evidence type="ECO:0000313" key="3">
    <source>
        <dbReference type="Proteomes" id="UP001165685"/>
    </source>
</evidence>
<feature type="compositionally biased region" description="Acidic residues" evidence="1">
    <location>
        <begin position="499"/>
        <end position="523"/>
    </location>
</feature>
<protein>
    <submittedName>
        <fullName evidence="2">Uncharacterized protein</fullName>
    </submittedName>
</protein>
<evidence type="ECO:0000256" key="1">
    <source>
        <dbReference type="SAM" id="MobiDB-lite"/>
    </source>
</evidence>
<name>A0ABT4TGV4_9ACTN</name>
<keyword evidence="3" id="KW-1185">Reference proteome</keyword>
<feature type="compositionally biased region" description="Low complexity" evidence="1">
    <location>
        <begin position="379"/>
        <end position="418"/>
    </location>
</feature>
<dbReference type="Proteomes" id="UP001165685">
    <property type="component" value="Unassembled WGS sequence"/>
</dbReference>